<evidence type="ECO:0000313" key="8">
    <source>
        <dbReference type="Proteomes" id="UP000196878"/>
    </source>
</evidence>
<feature type="transmembrane region" description="Helical" evidence="5">
    <location>
        <begin position="12"/>
        <end position="36"/>
    </location>
</feature>
<dbReference type="PANTHER" id="PTHR37422">
    <property type="entry name" value="TEICHURONIC ACID BIOSYNTHESIS PROTEIN TUAE"/>
    <property type="match status" value="1"/>
</dbReference>
<feature type="transmembrane region" description="Helical" evidence="5">
    <location>
        <begin position="268"/>
        <end position="284"/>
    </location>
</feature>
<sequence>MSLAAPLRPRAATLLPALLPALLAGVATGVLTMVLIFAPTKIFVAGGLAFGCLAGFLGLIAIGQAERWMLLLLAFGLPLAVSFTLFLHVNTVGHYVENVGGAAGVTITLSFLAALTVLGLRLLAGRSLRMPVLVMLPWLAYAAAGVLSLLKAPDPALVWFEILRLSMLLLLMVTVANITPDRLWFFLQALAVTMIFQALISIAQGVGGTGLGLGFLGDQGVAIESVAFEAKVRSTGTLGNPNMLAYFYELLLPLLFGAWLMARGLGNHVLFGLAVTLGLAGLALSLSRGGWLAMGLLLPIEAWLLARHRFLTPRGLAVIGTGLFLTLVMVGLFGGQAMERMFGDDGGSLSHRSTMNHAAWQVFMNSPFIGQGLNNFAPAFARLDKTGATGLFGPVNHVVHNMYLFAAVEVGIIGFAGFLGIFGIGIYLGIRGFRKYRSPLSRSIALGVAFGLVAHLLHGTIDPGFRLSLPVSQVIAVLLGLLQAAFLNERSFLSEPNAIQAEEWLTRPPRLLGAERHPLR</sequence>
<feature type="transmembrane region" description="Helical" evidence="5">
    <location>
        <begin position="156"/>
        <end position="176"/>
    </location>
</feature>
<feature type="transmembrane region" description="Helical" evidence="5">
    <location>
        <begin position="69"/>
        <end position="89"/>
    </location>
</feature>
<dbReference type="PANTHER" id="PTHR37422:SF13">
    <property type="entry name" value="LIPOPOLYSACCHARIDE BIOSYNTHESIS PROTEIN PA4999-RELATED"/>
    <property type="match status" value="1"/>
</dbReference>
<evidence type="ECO:0000313" key="7">
    <source>
        <dbReference type="EMBL" id="OWJ76565.1"/>
    </source>
</evidence>
<feature type="transmembrane region" description="Helical" evidence="5">
    <location>
        <begin position="42"/>
        <end position="62"/>
    </location>
</feature>
<gene>
    <name evidence="7" type="ORF">CDV49_13775</name>
</gene>
<name>A0A212A9B6_9RHOB</name>
<keyword evidence="3 5" id="KW-1133">Transmembrane helix</keyword>
<accession>A0A212A9B6</accession>
<evidence type="ECO:0000256" key="3">
    <source>
        <dbReference type="ARBA" id="ARBA00022989"/>
    </source>
</evidence>
<feature type="transmembrane region" description="Helical" evidence="5">
    <location>
        <begin position="315"/>
        <end position="334"/>
    </location>
</feature>
<feature type="transmembrane region" description="Helical" evidence="5">
    <location>
        <begin position="243"/>
        <end position="261"/>
    </location>
</feature>
<comment type="subcellular location">
    <subcellularLocation>
        <location evidence="1">Membrane</location>
        <topology evidence="1">Multi-pass membrane protein</topology>
    </subcellularLocation>
</comment>
<dbReference type="Pfam" id="PF04932">
    <property type="entry name" value="Wzy_C"/>
    <property type="match status" value="1"/>
</dbReference>
<evidence type="ECO:0000256" key="5">
    <source>
        <dbReference type="SAM" id="Phobius"/>
    </source>
</evidence>
<comment type="caution">
    <text evidence="7">The sequence shown here is derived from an EMBL/GenBank/DDBJ whole genome shotgun (WGS) entry which is preliminary data.</text>
</comment>
<feature type="transmembrane region" description="Helical" evidence="5">
    <location>
        <begin position="402"/>
        <end position="428"/>
    </location>
</feature>
<feature type="transmembrane region" description="Helical" evidence="5">
    <location>
        <begin position="467"/>
        <end position="487"/>
    </location>
</feature>
<evidence type="ECO:0000256" key="4">
    <source>
        <dbReference type="ARBA" id="ARBA00023136"/>
    </source>
</evidence>
<feature type="transmembrane region" description="Helical" evidence="5">
    <location>
        <begin position="132"/>
        <end position="150"/>
    </location>
</feature>
<evidence type="ECO:0000259" key="6">
    <source>
        <dbReference type="Pfam" id="PF04932"/>
    </source>
</evidence>
<dbReference type="EMBL" id="NIPW01000027">
    <property type="protein sequence ID" value="OWJ76565.1"/>
    <property type="molecule type" value="Genomic_DNA"/>
</dbReference>
<evidence type="ECO:0000256" key="1">
    <source>
        <dbReference type="ARBA" id="ARBA00004141"/>
    </source>
</evidence>
<dbReference type="Proteomes" id="UP000196878">
    <property type="component" value="Unassembled WGS sequence"/>
</dbReference>
<keyword evidence="4 5" id="KW-0472">Membrane</keyword>
<dbReference type="OrthoDB" id="7875035at2"/>
<dbReference type="RefSeq" id="WP_088216004.1">
    <property type="nucleotide sequence ID" value="NZ_NIPW01000027.1"/>
</dbReference>
<reference evidence="7 8" key="1">
    <citation type="submission" date="2016-12" db="EMBL/GenBank/DDBJ databases">
        <title>Comparison of Traditional DNA-DNA Hybridization with In Silico Genomic Analysis.</title>
        <authorList>
            <person name="Nicholson A.C."/>
            <person name="Humrighouse B.W."/>
            <person name="Graziano J."/>
            <person name="Lasker B."/>
            <person name="Whitney A.M."/>
            <person name="Mcquiston J.R."/>
        </authorList>
    </citation>
    <scope>NUCLEOTIDE SEQUENCE [LARGE SCALE GENOMIC DNA]</scope>
    <source>
        <strain evidence="7 8">H2240</strain>
    </source>
</reference>
<organism evidence="7 8">
    <name type="scientific">Haematobacter genomosp. 1</name>
    <dbReference type="NCBI Taxonomy" id="366618"/>
    <lineage>
        <taxon>Bacteria</taxon>
        <taxon>Pseudomonadati</taxon>
        <taxon>Pseudomonadota</taxon>
        <taxon>Alphaproteobacteria</taxon>
        <taxon>Rhodobacterales</taxon>
        <taxon>Paracoccaceae</taxon>
        <taxon>Haematobacter</taxon>
    </lineage>
</organism>
<dbReference type="AlphaFoldDB" id="A0A212A9B6"/>
<proteinExistence type="predicted"/>
<dbReference type="InterPro" id="IPR051533">
    <property type="entry name" value="WaaL-like"/>
</dbReference>
<feature type="transmembrane region" description="Helical" evidence="5">
    <location>
        <begin position="440"/>
        <end position="461"/>
    </location>
</feature>
<keyword evidence="2 5" id="KW-0812">Transmembrane</keyword>
<feature type="transmembrane region" description="Helical" evidence="5">
    <location>
        <begin position="101"/>
        <end position="120"/>
    </location>
</feature>
<feature type="domain" description="O-antigen ligase-related" evidence="6">
    <location>
        <begin position="274"/>
        <end position="419"/>
    </location>
</feature>
<dbReference type="GO" id="GO:0016020">
    <property type="term" value="C:membrane"/>
    <property type="evidence" value="ECO:0007669"/>
    <property type="project" value="UniProtKB-SubCell"/>
</dbReference>
<evidence type="ECO:0000256" key="2">
    <source>
        <dbReference type="ARBA" id="ARBA00022692"/>
    </source>
</evidence>
<protein>
    <recommendedName>
        <fullName evidence="6">O-antigen ligase-related domain-containing protein</fullName>
    </recommendedName>
</protein>
<dbReference type="InterPro" id="IPR007016">
    <property type="entry name" value="O-antigen_ligase-rel_domated"/>
</dbReference>
<keyword evidence="8" id="KW-1185">Reference proteome</keyword>